<dbReference type="Proteomes" id="UP000826661">
    <property type="component" value="Chromosome V"/>
</dbReference>
<dbReference type="AlphaFoldDB" id="A0A8G0LKH8"/>
<evidence type="ECO:0000313" key="1">
    <source>
        <dbReference type="EMBL" id="QYT02433.1"/>
    </source>
</evidence>
<evidence type="ECO:0000313" key="2">
    <source>
        <dbReference type="Proteomes" id="UP000826661"/>
    </source>
</evidence>
<proteinExistence type="predicted"/>
<protein>
    <submittedName>
        <fullName evidence="1">Uncharacterized protein</fullName>
    </submittedName>
</protein>
<gene>
    <name evidence="1" type="ORF">H0G86_009437</name>
</gene>
<accession>A0A8G0LKH8</accession>
<reference evidence="1 2" key="1">
    <citation type="journal article" date="2021" name="BMC Genomics">
        <title>Telomere-to-telomere genome assembly of asparaginase-producing Trichoderma simmonsii.</title>
        <authorList>
            <person name="Chung D."/>
            <person name="Kwon Y.M."/>
            <person name="Yang Y."/>
        </authorList>
    </citation>
    <scope>NUCLEOTIDE SEQUENCE [LARGE SCALE GENOMIC DNA]</scope>
    <source>
        <strain evidence="1 2">GH-Sj1</strain>
    </source>
</reference>
<organism evidence="1 2">
    <name type="scientific">Trichoderma simmonsii</name>
    <dbReference type="NCBI Taxonomy" id="1491479"/>
    <lineage>
        <taxon>Eukaryota</taxon>
        <taxon>Fungi</taxon>
        <taxon>Dikarya</taxon>
        <taxon>Ascomycota</taxon>
        <taxon>Pezizomycotina</taxon>
        <taxon>Sordariomycetes</taxon>
        <taxon>Hypocreomycetidae</taxon>
        <taxon>Hypocreales</taxon>
        <taxon>Hypocreaceae</taxon>
        <taxon>Trichoderma</taxon>
    </lineage>
</organism>
<name>A0A8G0LKH8_9HYPO</name>
<keyword evidence="2" id="KW-1185">Reference proteome</keyword>
<dbReference type="EMBL" id="CP075868">
    <property type="protein sequence ID" value="QYT02433.1"/>
    <property type="molecule type" value="Genomic_DNA"/>
</dbReference>
<sequence>MRLNGEADSNPGARKTDYNATMIQMFQCTERNKETMVRVQIYGARAWHVDDMSTTTMTPKDHAHYPLEVVNEHQVRCYYFALERAIPTAHNLDNAPQEVPAYQMAHVAYSLSLSFMA</sequence>